<dbReference type="InterPro" id="IPR050464">
    <property type="entry name" value="Zeta_carotene_desat/Oxidored"/>
</dbReference>
<keyword evidence="6" id="KW-0150">Chloroplast</keyword>
<evidence type="ECO:0000313" key="17">
    <source>
        <dbReference type="EMBL" id="CAE0062582.1"/>
    </source>
</evidence>
<comment type="function">
    <text evidence="1 15">Catalyzes the 6-electron oxidation of protoporphyrinogen-IX to form protoporphyrin-IX.</text>
</comment>
<dbReference type="UniPathway" id="UPA00251">
    <property type="reaction ID" value="UER00324"/>
</dbReference>
<dbReference type="SUPFAM" id="SSF51905">
    <property type="entry name" value="FAD/NAD(P)-binding domain"/>
    <property type="match status" value="1"/>
</dbReference>
<feature type="domain" description="Amine oxidase" evidence="16">
    <location>
        <begin position="56"/>
        <end position="507"/>
    </location>
</feature>
<evidence type="ECO:0000256" key="12">
    <source>
        <dbReference type="ARBA" id="ARBA00023133"/>
    </source>
</evidence>
<accession>A0A7S3ENC5</accession>
<organism evidence="17">
    <name type="scientific">Rhodosorus marinus</name>
    <dbReference type="NCBI Taxonomy" id="101924"/>
    <lineage>
        <taxon>Eukaryota</taxon>
        <taxon>Rhodophyta</taxon>
        <taxon>Stylonematophyceae</taxon>
        <taxon>Stylonematales</taxon>
        <taxon>Stylonemataceae</taxon>
        <taxon>Rhodosorus</taxon>
    </lineage>
</organism>
<comment type="similarity">
    <text evidence="4 15">Belongs to the protoporphyrinogen/coproporphyrinogen oxidase family. Protoporphyrinogen oxidase subfamily.</text>
</comment>
<keyword evidence="11 15" id="KW-0560">Oxidoreductase</keyword>
<keyword evidence="7 15" id="KW-0285">Flavoprotein</keyword>
<keyword evidence="8" id="KW-0934">Plastid</keyword>
<reference evidence="17" key="1">
    <citation type="submission" date="2021-01" db="EMBL/GenBank/DDBJ databases">
        <authorList>
            <person name="Corre E."/>
            <person name="Pelletier E."/>
            <person name="Niang G."/>
            <person name="Scheremetjew M."/>
            <person name="Finn R."/>
            <person name="Kale V."/>
            <person name="Holt S."/>
            <person name="Cochrane G."/>
            <person name="Meng A."/>
            <person name="Brown T."/>
            <person name="Cohen L."/>
        </authorList>
    </citation>
    <scope>NUCLEOTIDE SEQUENCE</scope>
    <source>
        <strain evidence="17">CCMP 769</strain>
    </source>
</reference>
<dbReference type="SUPFAM" id="SSF54373">
    <property type="entry name" value="FAD-linked reductases, C-terminal domain"/>
    <property type="match status" value="1"/>
</dbReference>
<dbReference type="PANTHER" id="PTHR42923">
    <property type="entry name" value="PROTOPORPHYRINOGEN OXIDASE"/>
    <property type="match status" value="1"/>
</dbReference>
<evidence type="ECO:0000256" key="5">
    <source>
        <dbReference type="ARBA" id="ARBA00012867"/>
    </source>
</evidence>
<comment type="pathway">
    <text evidence="3 15">Porphyrin-containing compound metabolism; protoporphyrin-IX biosynthesis; protoporphyrin-IX from protoporphyrinogen-IX: step 1/1.</text>
</comment>
<keyword evidence="12 15" id="KW-0350">Heme biosynthesis</keyword>
<evidence type="ECO:0000256" key="9">
    <source>
        <dbReference type="ARBA" id="ARBA00022827"/>
    </source>
</evidence>
<proteinExistence type="inferred from homology"/>
<dbReference type="EMBL" id="HBHW01039927">
    <property type="protein sequence ID" value="CAE0062582.1"/>
    <property type="molecule type" value="Transcribed_RNA"/>
</dbReference>
<dbReference type="Gene3D" id="3.50.50.60">
    <property type="entry name" value="FAD/NAD(P)-binding domain"/>
    <property type="match status" value="1"/>
</dbReference>
<dbReference type="GO" id="GO:0006782">
    <property type="term" value="P:protoporphyrinogen IX biosynthetic process"/>
    <property type="evidence" value="ECO:0007669"/>
    <property type="project" value="UniProtKB-UniRule"/>
</dbReference>
<comment type="catalytic activity">
    <reaction evidence="14 15">
        <text>protoporphyrinogen IX + 3 O2 = protoporphyrin IX + 3 H2O2</text>
        <dbReference type="Rhea" id="RHEA:25576"/>
        <dbReference type="ChEBI" id="CHEBI:15379"/>
        <dbReference type="ChEBI" id="CHEBI:16240"/>
        <dbReference type="ChEBI" id="CHEBI:57306"/>
        <dbReference type="ChEBI" id="CHEBI:57307"/>
        <dbReference type="EC" id="1.3.3.4"/>
    </reaction>
</comment>
<evidence type="ECO:0000256" key="7">
    <source>
        <dbReference type="ARBA" id="ARBA00022630"/>
    </source>
</evidence>
<name>A0A7S3ENC5_9RHOD</name>
<keyword evidence="10" id="KW-0809">Transit peptide</keyword>
<evidence type="ECO:0000256" key="15">
    <source>
        <dbReference type="RuleBase" id="RU367069"/>
    </source>
</evidence>
<dbReference type="Gene3D" id="1.10.3110.10">
    <property type="entry name" value="protoporphyrinogen ix oxidase, domain 3"/>
    <property type="match status" value="1"/>
</dbReference>
<keyword evidence="13 15" id="KW-0627">Porphyrin biosynthesis</keyword>
<dbReference type="NCBIfam" id="TIGR00562">
    <property type="entry name" value="proto_IX_ox"/>
    <property type="match status" value="1"/>
</dbReference>
<dbReference type="Pfam" id="PF01593">
    <property type="entry name" value="Amino_oxidase"/>
    <property type="match status" value="1"/>
</dbReference>
<dbReference type="InterPro" id="IPR002937">
    <property type="entry name" value="Amino_oxidase"/>
</dbReference>
<sequence length="515" mass="55358">MIGFTVSVGLDLKGPRGRVLNGRRSSTGGVVVSATAADGGNVKKADTLVVGSGVSGSSLAFALHKKGLNVLMTEARDRIGGNVITKQENGYTWEEGPNTFQPAPHIMRMAVDLGLKDDVVLADHTLPRFVFWNGKLFALPLGPSDIPKFRLLSPWGFIRAGLGAIGLVMPNTSGKEESVKEFVTRHLGKEVYERIIDPFVSGVYAGNPMSLSMSAAFKKIFALEQLGSTNGLIEGGIIRLQQRKKEAPPPDPELPTYKGGALGSFKNGLISLPKAVVEKIGSDNVKLEWKMESIETDEDGNFVTKFQTPSGTETVLSKTVALTAPAYIASGLLEPLIGPSAKRLDEINYPCVYSVNLGYRKEAFKTPLKGFGNLIPRSMGITTLGTIWSSCLFPGRAPEGMELLLSYIGGAQNDKIAGQTADEVCAQVHNDVKNILLKDDPDIEPVVLGVRKWERAIPQANLGYKSILNDVEEAKDKFPGLFLGGNYVSGVAFGDCVLWGVETAEAVEKQLKATH</sequence>
<dbReference type="GO" id="GO:0005743">
    <property type="term" value="C:mitochondrial inner membrane"/>
    <property type="evidence" value="ECO:0007669"/>
    <property type="project" value="UniProtKB-SubCell"/>
</dbReference>
<evidence type="ECO:0000256" key="11">
    <source>
        <dbReference type="ARBA" id="ARBA00023002"/>
    </source>
</evidence>
<evidence type="ECO:0000256" key="2">
    <source>
        <dbReference type="ARBA" id="ARBA00004229"/>
    </source>
</evidence>
<evidence type="ECO:0000256" key="14">
    <source>
        <dbReference type="ARBA" id="ARBA00047554"/>
    </source>
</evidence>
<evidence type="ECO:0000256" key="4">
    <source>
        <dbReference type="ARBA" id="ARBA00010551"/>
    </source>
</evidence>
<dbReference type="GO" id="GO:0009507">
    <property type="term" value="C:chloroplast"/>
    <property type="evidence" value="ECO:0007669"/>
    <property type="project" value="UniProtKB-SubCell"/>
</dbReference>
<dbReference type="FunFam" id="1.10.3110.10:FF:000002">
    <property type="entry name" value="Protoporphyrinogen oxidase"/>
    <property type="match status" value="1"/>
</dbReference>
<dbReference type="PANTHER" id="PTHR42923:SF3">
    <property type="entry name" value="PROTOPORPHYRINOGEN OXIDASE"/>
    <property type="match status" value="1"/>
</dbReference>
<evidence type="ECO:0000256" key="13">
    <source>
        <dbReference type="ARBA" id="ARBA00023244"/>
    </source>
</evidence>
<evidence type="ECO:0000256" key="10">
    <source>
        <dbReference type="ARBA" id="ARBA00022946"/>
    </source>
</evidence>
<evidence type="ECO:0000256" key="1">
    <source>
        <dbReference type="ARBA" id="ARBA00002600"/>
    </source>
</evidence>
<evidence type="ECO:0000256" key="3">
    <source>
        <dbReference type="ARBA" id="ARBA00005073"/>
    </source>
</evidence>
<evidence type="ECO:0000256" key="8">
    <source>
        <dbReference type="ARBA" id="ARBA00022640"/>
    </source>
</evidence>
<dbReference type="AlphaFoldDB" id="A0A7S3ENC5"/>
<evidence type="ECO:0000259" key="16">
    <source>
        <dbReference type="Pfam" id="PF01593"/>
    </source>
</evidence>
<gene>
    <name evidence="17" type="ORF">RMAR00112_LOCUS30653</name>
</gene>
<dbReference type="InterPro" id="IPR004572">
    <property type="entry name" value="Protoporphyrinogen_oxidase"/>
</dbReference>
<keyword evidence="9 15" id="KW-0274">FAD</keyword>
<comment type="cofactor">
    <cofactor evidence="15">
        <name>FAD</name>
        <dbReference type="ChEBI" id="CHEBI:57692"/>
    </cofactor>
    <text evidence="15">Binds 1 FAD per subunit.</text>
</comment>
<dbReference type="GO" id="GO:0004729">
    <property type="term" value="F:oxygen-dependent protoporphyrinogen oxidase activity"/>
    <property type="evidence" value="ECO:0007669"/>
    <property type="project" value="UniProtKB-UniRule"/>
</dbReference>
<dbReference type="InterPro" id="IPR036188">
    <property type="entry name" value="FAD/NAD-bd_sf"/>
</dbReference>
<comment type="subcellular location">
    <subcellularLocation>
        <location evidence="15">Mitochondrion inner membrane</location>
    </subcellularLocation>
    <subcellularLocation>
        <location evidence="2">Plastid</location>
        <location evidence="2">Chloroplast</location>
    </subcellularLocation>
</comment>
<dbReference type="EC" id="1.3.3.4" evidence="5 15"/>
<dbReference type="Gene3D" id="3.90.660.20">
    <property type="entry name" value="Protoporphyrinogen oxidase, mitochondrial, domain 2"/>
    <property type="match status" value="1"/>
</dbReference>
<protein>
    <recommendedName>
        <fullName evidence="5 15">Protoporphyrinogen oxidase</fullName>
        <ecNumber evidence="5 15">1.3.3.4</ecNumber>
    </recommendedName>
</protein>
<evidence type="ECO:0000256" key="6">
    <source>
        <dbReference type="ARBA" id="ARBA00022528"/>
    </source>
</evidence>